<keyword evidence="2" id="KW-0472">Membrane</keyword>
<dbReference type="EMBL" id="JACDTQ010001372">
    <property type="protein sequence ID" value="KAF5923049.1"/>
    <property type="molecule type" value="Genomic_DNA"/>
</dbReference>
<keyword evidence="2" id="KW-0812">Transmembrane</keyword>
<evidence type="ECO:0000256" key="2">
    <source>
        <dbReference type="SAM" id="Phobius"/>
    </source>
</evidence>
<name>A0A7J7F4T4_DICBM</name>
<evidence type="ECO:0000256" key="1">
    <source>
        <dbReference type="ARBA" id="ARBA00022448"/>
    </source>
</evidence>
<dbReference type="SUPFAM" id="SSF52047">
    <property type="entry name" value="RNI-like"/>
    <property type="match status" value="1"/>
</dbReference>
<reference evidence="3 4" key="1">
    <citation type="journal article" date="2020" name="Mol. Biol. Evol.">
        <title>Interspecific Gene Flow and the Evolution of Specialization in Black and White Rhinoceros.</title>
        <authorList>
            <person name="Moodley Y."/>
            <person name="Westbury M.V."/>
            <person name="Russo I.M."/>
            <person name="Gopalakrishnan S."/>
            <person name="Rakotoarivelo A."/>
            <person name="Olsen R.A."/>
            <person name="Prost S."/>
            <person name="Tunstall T."/>
            <person name="Ryder O.A."/>
            <person name="Dalen L."/>
            <person name="Bruford M.W."/>
        </authorList>
    </citation>
    <scope>NUCLEOTIDE SEQUENCE [LARGE SCALE GENOMIC DNA]</scope>
    <source>
        <strain evidence="3">SBR-YM</strain>
        <tissue evidence="3">Skin</tissue>
    </source>
</reference>
<protein>
    <submittedName>
        <fullName evidence="3">Uncharacterized protein</fullName>
    </submittedName>
</protein>
<proteinExistence type="predicted"/>
<dbReference type="Gene3D" id="1.20.1740.10">
    <property type="entry name" value="Amino acid/polyamine transporter I"/>
    <property type="match status" value="1"/>
</dbReference>
<dbReference type="PANTHER" id="PTHR43243:SF4">
    <property type="entry name" value="CATIONIC AMINO ACID TRANSPORTER 4"/>
    <property type="match status" value="1"/>
</dbReference>
<evidence type="ECO:0000313" key="4">
    <source>
        <dbReference type="Proteomes" id="UP000551758"/>
    </source>
</evidence>
<dbReference type="AlphaFoldDB" id="A0A7J7F4T4"/>
<feature type="non-terminal residue" evidence="3">
    <location>
        <position position="1"/>
    </location>
</feature>
<keyword evidence="1" id="KW-0813">Transport</keyword>
<dbReference type="PANTHER" id="PTHR43243">
    <property type="entry name" value="INNER MEMBRANE TRANSPORTER YGJI-RELATED"/>
    <property type="match status" value="1"/>
</dbReference>
<dbReference type="GO" id="GO:0015171">
    <property type="term" value="F:amino acid transmembrane transporter activity"/>
    <property type="evidence" value="ECO:0007669"/>
    <property type="project" value="TreeGrafter"/>
</dbReference>
<feature type="transmembrane region" description="Helical" evidence="2">
    <location>
        <begin position="104"/>
        <end position="128"/>
    </location>
</feature>
<evidence type="ECO:0000313" key="3">
    <source>
        <dbReference type="EMBL" id="KAF5923049.1"/>
    </source>
</evidence>
<feature type="transmembrane region" description="Helical" evidence="2">
    <location>
        <begin position="39"/>
        <end position="59"/>
    </location>
</feature>
<dbReference type="Proteomes" id="UP000551758">
    <property type="component" value="Unassembled WGS sequence"/>
</dbReference>
<keyword evidence="4" id="KW-1185">Reference proteome</keyword>
<sequence>MAQGLPSTTSLVCFCQKLNRLKTLEESTRETPLRRHLTTAHLSLLGVGTTVGVGLYVLMGTVAKEMAGPAVLVSFIVAAVGSLLAALCYAEFETCVAHTGSPCLFTYVSMGAHGGFLVFGVLMAFLALLLDLEALVQVLSTGILLECTIVPTSFIANILLRVLDTSYNGFGDPGAATVGEALKIDKVLEELNM</sequence>
<feature type="transmembrane region" description="Helical" evidence="2">
    <location>
        <begin position="71"/>
        <end position="92"/>
    </location>
</feature>
<gene>
    <name evidence="3" type="ORF">HPG69_016515</name>
</gene>
<dbReference type="GO" id="GO:0005886">
    <property type="term" value="C:plasma membrane"/>
    <property type="evidence" value="ECO:0007669"/>
    <property type="project" value="TreeGrafter"/>
</dbReference>
<accession>A0A7J7F4T4</accession>
<feature type="transmembrane region" description="Helical" evidence="2">
    <location>
        <begin position="134"/>
        <end position="160"/>
    </location>
</feature>
<organism evidence="3 4">
    <name type="scientific">Diceros bicornis minor</name>
    <name type="common">South-central black rhinoceros</name>
    <dbReference type="NCBI Taxonomy" id="77932"/>
    <lineage>
        <taxon>Eukaryota</taxon>
        <taxon>Metazoa</taxon>
        <taxon>Chordata</taxon>
        <taxon>Craniata</taxon>
        <taxon>Vertebrata</taxon>
        <taxon>Euteleostomi</taxon>
        <taxon>Mammalia</taxon>
        <taxon>Eutheria</taxon>
        <taxon>Laurasiatheria</taxon>
        <taxon>Perissodactyla</taxon>
        <taxon>Rhinocerotidae</taxon>
        <taxon>Diceros</taxon>
    </lineage>
</organism>
<comment type="caution">
    <text evidence="3">The sequence shown here is derived from an EMBL/GenBank/DDBJ whole genome shotgun (WGS) entry which is preliminary data.</text>
</comment>
<keyword evidence="2" id="KW-1133">Transmembrane helix</keyword>